<evidence type="ECO:0000256" key="6">
    <source>
        <dbReference type="RuleBase" id="RU363132"/>
    </source>
</evidence>
<feature type="compositionally biased region" description="Gly residues" evidence="7">
    <location>
        <begin position="342"/>
        <end position="352"/>
    </location>
</feature>
<dbReference type="InterPro" id="IPR003388">
    <property type="entry name" value="Reticulon"/>
</dbReference>
<organism evidence="9 10">
    <name type="scientific">Colletotrichum trifolii</name>
    <dbReference type="NCBI Taxonomy" id="5466"/>
    <lineage>
        <taxon>Eukaryota</taxon>
        <taxon>Fungi</taxon>
        <taxon>Dikarya</taxon>
        <taxon>Ascomycota</taxon>
        <taxon>Pezizomycotina</taxon>
        <taxon>Sordariomycetes</taxon>
        <taxon>Hypocreomycetidae</taxon>
        <taxon>Glomerellales</taxon>
        <taxon>Glomerellaceae</taxon>
        <taxon>Colletotrichum</taxon>
        <taxon>Colletotrichum orbiculare species complex</taxon>
    </lineage>
</organism>
<dbReference type="STRING" id="5466.A0A4V3HXQ3"/>
<evidence type="ECO:0000256" key="1">
    <source>
        <dbReference type="ARBA" id="ARBA00004477"/>
    </source>
</evidence>
<keyword evidence="4 6" id="KW-1133">Transmembrane helix</keyword>
<dbReference type="GO" id="GO:0005789">
    <property type="term" value="C:endoplasmic reticulum membrane"/>
    <property type="evidence" value="ECO:0007669"/>
    <property type="project" value="UniProtKB-SubCell"/>
</dbReference>
<keyword evidence="10" id="KW-1185">Reference proteome</keyword>
<name>A0A4V3HXQ3_COLTR</name>
<evidence type="ECO:0000259" key="8">
    <source>
        <dbReference type="PROSITE" id="PS50845"/>
    </source>
</evidence>
<dbReference type="Proteomes" id="UP000295703">
    <property type="component" value="Unassembled WGS sequence"/>
</dbReference>
<feature type="domain" description="Reticulon" evidence="8">
    <location>
        <begin position="61"/>
        <end position="255"/>
    </location>
</feature>
<feature type="region of interest" description="Disordered" evidence="7">
    <location>
        <begin position="335"/>
        <end position="441"/>
    </location>
</feature>
<accession>A0A4V3HXQ3</accession>
<sequence length="441" mass="46457">MSSENQVLPAYSGSASQPSQETAQNISAIRSVFNDNDEGKHHEAPTSGGPLRQVLAHSDSLYKYINWEDPARTLGAYVGAMSVLFGAHYLPLTRLAVKAGLTTLGAITVTEFVTRSLSAQPLSARLRPRQYRTVPEPTLNATLQDVHDFVQYAVVQLQKTVYGENLSLTIGAFAALTALYWIVPQLSAFGLAVVALHAVFIAPVLTSPAGRQATREVGQRTQELVNATAERSKELAQDGQVKVTQLAGAAADKSKELSQNGQAGAANLVNATVDKSKKLTQNTQAQAGNLANATADKGRELSQNTQAQAGNLTGATGTNPFTQVSGLANSALGNVRQYVGGSSPGQPGGVENSGGSTNDSAGQMYQASNNENTQVDSLNDNHNDHRNSESLDRTSPPHGEAKAVPSTGSGAEYTPAAAQTTASREYHDQPRQPVKVNVEGL</sequence>
<keyword evidence="2 6" id="KW-0812">Transmembrane</keyword>
<dbReference type="EMBL" id="RYZW01000002">
    <property type="protein sequence ID" value="TDZ74766.1"/>
    <property type="molecule type" value="Genomic_DNA"/>
</dbReference>
<evidence type="ECO:0000256" key="7">
    <source>
        <dbReference type="SAM" id="MobiDB-lite"/>
    </source>
</evidence>
<evidence type="ECO:0000313" key="9">
    <source>
        <dbReference type="EMBL" id="TDZ74766.1"/>
    </source>
</evidence>
<keyword evidence="3 6" id="KW-0256">Endoplasmic reticulum</keyword>
<evidence type="ECO:0000256" key="5">
    <source>
        <dbReference type="ARBA" id="ARBA00023136"/>
    </source>
</evidence>
<feature type="transmembrane region" description="Helical" evidence="6">
    <location>
        <begin position="189"/>
        <end position="206"/>
    </location>
</feature>
<feature type="region of interest" description="Disordered" evidence="7">
    <location>
        <begin position="1"/>
        <end position="21"/>
    </location>
</feature>
<reference evidence="9 10" key="1">
    <citation type="submission" date="2018-12" db="EMBL/GenBank/DDBJ databases">
        <title>Genome sequence and assembly of Colletotrichum trifolii.</title>
        <authorList>
            <person name="Gan P."/>
            <person name="Shirasu K."/>
        </authorList>
    </citation>
    <scope>NUCLEOTIDE SEQUENCE [LARGE SCALE GENOMIC DNA]</scope>
    <source>
        <strain evidence="9 10">543-2</strain>
    </source>
</reference>
<gene>
    <name evidence="9" type="ORF">CTRI78_v000335</name>
</gene>
<keyword evidence="5 6" id="KW-0472">Membrane</keyword>
<dbReference type="Pfam" id="PF02453">
    <property type="entry name" value="Reticulon"/>
    <property type="match status" value="1"/>
</dbReference>
<evidence type="ECO:0000256" key="3">
    <source>
        <dbReference type="ARBA" id="ARBA00022824"/>
    </source>
</evidence>
<evidence type="ECO:0000256" key="2">
    <source>
        <dbReference type="ARBA" id="ARBA00022692"/>
    </source>
</evidence>
<evidence type="ECO:0000313" key="10">
    <source>
        <dbReference type="Proteomes" id="UP000295703"/>
    </source>
</evidence>
<evidence type="ECO:0000256" key="4">
    <source>
        <dbReference type="ARBA" id="ARBA00022989"/>
    </source>
</evidence>
<dbReference type="PROSITE" id="PS50845">
    <property type="entry name" value="RETICULON"/>
    <property type="match status" value="1"/>
</dbReference>
<feature type="compositionally biased region" description="Polar residues" evidence="7">
    <location>
        <begin position="353"/>
        <end position="378"/>
    </location>
</feature>
<proteinExistence type="predicted"/>
<protein>
    <recommendedName>
        <fullName evidence="6">Reticulon-like protein</fullName>
    </recommendedName>
</protein>
<feature type="transmembrane region" description="Helical" evidence="6">
    <location>
        <begin position="166"/>
        <end position="183"/>
    </location>
</feature>
<comment type="caution">
    <text evidence="9">The sequence shown here is derived from an EMBL/GenBank/DDBJ whole genome shotgun (WGS) entry which is preliminary data.</text>
</comment>
<dbReference type="AlphaFoldDB" id="A0A4V3HXQ3"/>
<comment type="subcellular location">
    <subcellularLocation>
        <location evidence="1 6">Endoplasmic reticulum membrane</location>
        <topology evidence="1 6">Multi-pass membrane protein</topology>
    </subcellularLocation>
</comment>
<feature type="compositionally biased region" description="Basic and acidic residues" evidence="7">
    <location>
        <begin position="379"/>
        <end position="392"/>
    </location>
</feature>